<protein>
    <submittedName>
        <fullName evidence="2">Uncharacterized protein</fullName>
    </submittedName>
</protein>
<gene>
    <name evidence="2" type="ORF">ACFSC9_09780</name>
</gene>
<feature type="transmembrane region" description="Helical" evidence="1">
    <location>
        <begin position="35"/>
        <end position="61"/>
    </location>
</feature>
<evidence type="ECO:0000313" key="3">
    <source>
        <dbReference type="Proteomes" id="UP001597233"/>
    </source>
</evidence>
<feature type="transmembrane region" description="Helical" evidence="1">
    <location>
        <begin position="7"/>
        <end position="23"/>
    </location>
</feature>
<proteinExistence type="predicted"/>
<name>A0ABW4RIE5_9BACL</name>
<keyword evidence="1" id="KW-0472">Membrane</keyword>
<dbReference type="Proteomes" id="UP001597233">
    <property type="component" value="Unassembled WGS sequence"/>
</dbReference>
<evidence type="ECO:0000256" key="1">
    <source>
        <dbReference type="SAM" id="Phobius"/>
    </source>
</evidence>
<keyword evidence="1" id="KW-1133">Transmembrane helix</keyword>
<reference evidence="3" key="1">
    <citation type="journal article" date="2019" name="Int. J. Syst. Evol. Microbiol.">
        <title>The Global Catalogue of Microorganisms (GCM) 10K type strain sequencing project: providing services to taxonomists for standard genome sequencing and annotation.</title>
        <authorList>
            <consortium name="The Broad Institute Genomics Platform"/>
            <consortium name="The Broad Institute Genome Sequencing Center for Infectious Disease"/>
            <person name="Wu L."/>
            <person name="Ma J."/>
        </authorList>
    </citation>
    <scope>NUCLEOTIDE SEQUENCE [LARGE SCALE GENOMIC DNA]</scope>
    <source>
        <strain evidence="3">CCUG 54950</strain>
    </source>
</reference>
<keyword evidence="3" id="KW-1185">Reference proteome</keyword>
<comment type="caution">
    <text evidence="2">The sequence shown here is derived from an EMBL/GenBank/DDBJ whole genome shotgun (WGS) entry which is preliminary data.</text>
</comment>
<accession>A0ABW4RIE5</accession>
<keyword evidence="1" id="KW-0812">Transmembrane</keyword>
<dbReference type="EMBL" id="JBHUEH010000014">
    <property type="protein sequence ID" value="MFD1885815.1"/>
    <property type="molecule type" value="Genomic_DNA"/>
</dbReference>
<sequence length="71" mass="7756">MRKFLSSPSFGIPFIVFLLLYTLNVRVNDLPMGSIIQAFIAAIILALISALIVGGIIYGVAHRANRNNRPS</sequence>
<organism evidence="2 3">
    <name type="scientific">Paenibacillus wenxiniae</name>
    <dbReference type="NCBI Taxonomy" id="1636843"/>
    <lineage>
        <taxon>Bacteria</taxon>
        <taxon>Bacillati</taxon>
        <taxon>Bacillota</taxon>
        <taxon>Bacilli</taxon>
        <taxon>Bacillales</taxon>
        <taxon>Paenibacillaceae</taxon>
        <taxon>Paenibacillus</taxon>
    </lineage>
</organism>
<dbReference type="RefSeq" id="WP_347324762.1">
    <property type="nucleotide sequence ID" value="NZ_JBCGUH010000004.1"/>
</dbReference>
<evidence type="ECO:0000313" key="2">
    <source>
        <dbReference type="EMBL" id="MFD1885815.1"/>
    </source>
</evidence>